<evidence type="ECO:0000259" key="4">
    <source>
        <dbReference type="Pfam" id="PF00149"/>
    </source>
</evidence>
<keyword evidence="1" id="KW-0540">Nuclease</keyword>
<comment type="caution">
    <text evidence="5">The sequence shown here is derived from an EMBL/GenBank/DDBJ whole genome shotgun (WGS) entry which is preliminary data.</text>
</comment>
<dbReference type="InterPro" id="IPR041796">
    <property type="entry name" value="Mre11_N"/>
</dbReference>
<dbReference type="PANTHER" id="PTHR30337">
    <property type="entry name" value="COMPONENT OF ATP-DEPENDENT DSDNA EXONUCLEASE"/>
    <property type="match status" value="1"/>
</dbReference>
<keyword evidence="6" id="KW-1185">Reference proteome</keyword>
<name>A0A480AZL5_9BURK</name>
<keyword evidence="3 5" id="KW-0269">Exonuclease</keyword>
<dbReference type="GO" id="GO:0004527">
    <property type="term" value="F:exonuclease activity"/>
    <property type="evidence" value="ECO:0007669"/>
    <property type="project" value="UniProtKB-KW"/>
</dbReference>
<dbReference type="EMBL" id="BJCL01000017">
    <property type="protein sequence ID" value="GCL65537.1"/>
    <property type="molecule type" value="Genomic_DNA"/>
</dbReference>
<keyword evidence="2" id="KW-0378">Hydrolase</keyword>
<dbReference type="SUPFAM" id="SSF56300">
    <property type="entry name" value="Metallo-dependent phosphatases"/>
    <property type="match status" value="1"/>
</dbReference>
<dbReference type="Gene3D" id="3.60.21.10">
    <property type="match status" value="1"/>
</dbReference>
<dbReference type="AlphaFoldDB" id="A0A480AZL5"/>
<dbReference type="Pfam" id="PF00149">
    <property type="entry name" value="Metallophos"/>
    <property type="match status" value="1"/>
</dbReference>
<dbReference type="InterPro" id="IPR014577">
    <property type="entry name" value="UCP033093_metalloPase"/>
</dbReference>
<accession>A0A480AZL5</accession>
<evidence type="ECO:0000256" key="1">
    <source>
        <dbReference type="ARBA" id="ARBA00022722"/>
    </source>
</evidence>
<evidence type="ECO:0000313" key="6">
    <source>
        <dbReference type="Proteomes" id="UP000301751"/>
    </source>
</evidence>
<dbReference type="InterPro" id="IPR050535">
    <property type="entry name" value="DNA_Repair-Maintenance_Comp"/>
</dbReference>
<sequence>MHTADLQVGRVYRQFDSVDAPAIAEERIHVVARMAALASERQVDAVLVAGDVFDLQTVPDRVIRQLFGAMAGYVGTWVLIPGNHDAALAESVWTRAQRLNAIPPNVRVMLEPGVVGLPACQTAVLAAPLTQRHTYNDTTEFFDGVETPPGWLRIGLAHGSVEGILAEDIDSANPISSSRCETARLDYLALGDWHGHKRVNHRCSYSGTPEQDRFRGNQPGYCLIVDLQPGVIPTVEAVRVGRYRWHEIEHAVAVDSDIDLLCARLATFARDDIGQVRVSGRSDLAGQRRLLDAMGRAQAEMRSLSWDVSDLRLMPTAEDIASLKADGYLSEVIEELRAAQADGAADADARVAREALTILCGALASSTVGASSGSVGSSTAAAP</sequence>
<dbReference type="CDD" id="cd00840">
    <property type="entry name" value="MPP_Mre11_N"/>
    <property type="match status" value="1"/>
</dbReference>
<dbReference type="PIRSF" id="PIRSF033093">
    <property type="entry name" value="UCP_ML1119"/>
    <property type="match status" value="1"/>
</dbReference>
<dbReference type="PANTHER" id="PTHR30337:SF0">
    <property type="entry name" value="NUCLEASE SBCCD SUBUNIT D"/>
    <property type="match status" value="1"/>
</dbReference>
<evidence type="ECO:0000256" key="2">
    <source>
        <dbReference type="ARBA" id="ARBA00022801"/>
    </source>
</evidence>
<proteinExistence type="predicted"/>
<evidence type="ECO:0000313" key="5">
    <source>
        <dbReference type="EMBL" id="GCL65537.1"/>
    </source>
</evidence>
<reference evidence="6" key="1">
    <citation type="submission" date="2019-03" db="EMBL/GenBank/DDBJ databases">
        <title>Aquabacterium pictum sp.nov., the first bacteriochlorophyll a-containing freshwater bacterium in the genus Aquabacterium of the class Betaproteobacteria.</title>
        <authorList>
            <person name="Hirose S."/>
            <person name="Tank M."/>
            <person name="Hara E."/>
            <person name="Tamaki H."/>
            <person name="Takaichi S."/>
            <person name="Haruta S."/>
            <person name="Hanada S."/>
        </authorList>
    </citation>
    <scope>NUCLEOTIDE SEQUENCE [LARGE SCALE GENOMIC DNA]</scope>
    <source>
        <strain evidence="6">W35</strain>
    </source>
</reference>
<evidence type="ECO:0000256" key="3">
    <source>
        <dbReference type="ARBA" id="ARBA00022839"/>
    </source>
</evidence>
<dbReference type="Proteomes" id="UP000301751">
    <property type="component" value="Unassembled WGS sequence"/>
</dbReference>
<gene>
    <name evidence="5" type="ORF">AQPW35_46180</name>
</gene>
<protein>
    <submittedName>
        <fullName evidence="5">Exonuclease</fullName>
    </submittedName>
</protein>
<dbReference type="InterPro" id="IPR029052">
    <property type="entry name" value="Metallo-depent_PP-like"/>
</dbReference>
<dbReference type="InterPro" id="IPR004843">
    <property type="entry name" value="Calcineurin-like_PHP"/>
</dbReference>
<organism evidence="5 6">
    <name type="scientific">Pseudaquabacterium pictum</name>
    <dbReference type="NCBI Taxonomy" id="2315236"/>
    <lineage>
        <taxon>Bacteria</taxon>
        <taxon>Pseudomonadati</taxon>
        <taxon>Pseudomonadota</taxon>
        <taxon>Betaproteobacteria</taxon>
        <taxon>Burkholderiales</taxon>
        <taxon>Sphaerotilaceae</taxon>
        <taxon>Pseudaquabacterium</taxon>
    </lineage>
</organism>
<feature type="domain" description="Calcineurin-like phosphoesterase" evidence="4">
    <location>
        <begin position="2"/>
        <end position="106"/>
    </location>
</feature>